<dbReference type="PANTHER" id="PTHR44051:SF2">
    <property type="entry name" value="HYPOTHETICAL GLUTATHIONE S-TRANSFERASE LIKE PROTEIN"/>
    <property type="match status" value="1"/>
</dbReference>
<dbReference type="OrthoDB" id="422574at2759"/>
<comment type="caution">
    <text evidence="5">The sequence shown here is derived from an EMBL/GenBank/DDBJ whole genome shotgun (WGS) entry which is preliminary data.</text>
</comment>
<dbReference type="InterPro" id="IPR036249">
    <property type="entry name" value="Thioredoxin-like_sf"/>
</dbReference>
<proteinExistence type="inferred from homology"/>
<dbReference type="InterPro" id="IPR004045">
    <property type="entry name" value="Glutathione_S-Trfase_N"/>
</dbReference>
<protein>
    <recommendedName>
        <fullName evidence="7">Glutathione S-transferase</fullName>
    </recommendedName>
</protein>
<comment type="similarity">
    <text evidence="1 2">Belongs to the GST superfamily.</text>
</comment>
<evidence type="ECO:0000256" key="1">
    <source>
        <dbReference type="ARBA" id="ARBA00007409"/>
    </source>
</evidence>
<dbReference type="SUPFAM" id="SSF47616">
    <property type="entry name" value="GST C-terminal domain-like"/>
    <property type="match status" value="1"/>
</dbReference>
<dbReference type="Pfam" id="PF00043">
    <property type="entry name" value="GST_C"/>
    <property type="match status" value="1"/>
</dbReference>
<dbReference type="PROSITE" id="PS50405">
    <property type="entry name" value="GST_CTER"/>
    <property type="match status" value="1"/>
</dbReference>
<dbReference type="SFLD" id="SFLDG00358">
    <property type="entry name" value="Main_(cytGST)"/>
    <property type="match status" value="1"/>
</dbReference>
<dbReference type="SUPFAM" id="SSF52833">
    <property type="entry name" value="Thioredoxin-like"/>
    <property type="match status" value="1"/>
</dbReference>
<dbReference type="InterPro" id="IPR004046">
    <property type="entry name" value="GST_C"/>
</dbReference>
<gene>
    <name evidence="5" type="ORF">IFR04_007968</name>
</gene>
<dbReference type="PANTHER" id="PTHR44051">
    <property type="entry name" value="GLUTATHIONE S-TRANSFERASE-RELATED"/>
    <property type="match status" value="1"/>
</dbReference>
<dbReference type="AlphaFoldDB" id="A0A8H7W873"/>
<evidence type="ECO:0000259" key="4">
    <source>
        <dbReference type="PROSITE" id="PS50405"/>
    </source>
</evidence>
<dbReference type="InterPro" id="IPR010987">
    <property type="entry name" value="Glutathione-S-Trfase_C-like"/>
</dbReference>
<name>A0A8H7W873_9HELO</name>
<dbReference type="InterPro" id="IPR040079">
    <property type="entry name" value="Glutathione_S-Trfase"/>
</dbReference>
<evidence type="ECO:0000313" key="5">
    <source>
        <dbReference type="EMBL" id="KAG4418932.1"/>
    </source>
</evidence>
<feature type="domain" description="GST N-terminal" evidence="3">
    <location>
        <begin position="1"/>
        <end position="81"/>
    </location>
</feature>
<dbReference type="Proteomes" id="UP000664132">
    <property type="component" value="Unassembled WGS sequence"/>
</dbReference>
<evidence type="ECO:0008006" key="7">
    <source>
        <dbReference type="Google" id="ProtNLM"/>
    </source>
</evidence>
<keyword evidence="6" id="KW-1185">Reference proteome</keyword>
<dbReference type="SFLD" id="SFLDS00019">
    <property type="entry name" value="Glutathione_Transferase_(cytos"/>
    <property type="match status" value="1"/>
</dbReference>
<evidence type="ECO:0000259" key="3">
    <source>
        <dbReference type="PROSITE" id="PS50404"/>
    </source>
</evidence>
<sequence>MAKLYSNIDSGNAYKVRLLASLIGQELEVIELSLSKNEQHDPSFQAINPKGEVPTLVDGSNIITDSSAILVYIAGKKPDSKFWSTDIAEQAAIVDWLAFANSWVQFGVFTARAVLSFGGQFNGLGSSVSPTTYEEGVKRGKRSLEILDERLRERDWLALERPTIADIAVFPYIALAPMGDISLEPYENVLKWIVRIKALKSFIPATGMDDPMYYRRK</sequence>
<dbReference type="EMBL" id="JAFJYH010000117">
    <property type="protein sequence ID" value="KAG4418932.1"/>
    <property type="molecule type" value="Genomic_DNA"/>
</dbReference>
<accession>A0A8H7W873</accession>
<evidence type="ECO:0000256" key="2">
    <source>
        <dbReference type="RuleBase" id="RU003494"/>
    </source>
</evidence>
<feature type="domain" description="GST C-terminal" evidence="4">
    <location>
        <begin position="86"/>
        <end position="217"/>
    </location>
</feature>
<organism evidence="5 6">
    <name type="scientific">Cadophora malorum</name>
    <dbReference type="NCBI Taxonomy" id="108018"/>
    <lineage>
        <taxon>Eukaryota</taxon>
        <taxon>Fungi</taxon>
        <taxon>Dikarya</taxon>
        <taxon>Ascomycota</taxon>
        <taxon>Pezizomycotina</taxon>
        <taxon>Leotiomycetes</taxon>
        <taxon>Helotiales</taxon>
        <taxon>Ploettnerulaceae</taxon>
        <taxon>Cadophora</taxon>
    </lineage>
</organism>
<dbReference type="Gene3D" id="1.20.1050.10">
    <property type="match status" value="1"/>
</dbReference>
<dbReference type="InterPro" id="IPR036282">
    <property type="entry name" value="Glutathione-S-Trfase_C_sf"/>
</dbReference>
<dbReference type="PROSITE" id="PS50404">
    <property type="entry name" value="GST_NTER"/>
    <property type="match status" value="1"/>
</dbReference>
<dbReference type="Gene3D" id="3.40.30.10">
    <property type="entry name" value="Glutaredoxin"/>
    <property type="match status" value="1"/>
</dbReference>
<evidence type="ECO:0000313" key="6">
    <source>
        <dbReference type="Proteomes" id="UP000664132"/>
    </source>
</evidence>
<dbReference type="Pfam" id="PF02798">
    <property type="entry name" value="GST_N"/>
    <property type="match status" value="1"/>
</dbReference>
<reference evidence="5" key="1">
    <citation type="submission" date="2021-02" db="EMBL/GenBank/DDBJ databases">
        <title>Genome sequence Cadophora malorum strain M34.</title>
        <authorList>
            <person name="Stefanovic E."/>
            <person name="Vu D."/>
            <person name="Scully C."/>
            <person name="Dijksterhuis J."/>
            <person name="Roader J."/>
            <person name="Houbraken J."/>
        </authorList>
    </citation>
    <scope>NUCLEOTIDE SEQUENCE</scope>
    <source>
        <strain evidence="5">M34</strain>
    </source>
</reference>